<keyword evidence="2" id="KW-1185">Reference proteome</keyword>
<sequence length="72" mass="8289">MKYLLYQAKLLDGFNLDTKIRIVGWISKLLFLLFIALVVFWLTSRVTLLMPSVTEPTVIMESRAGFDPPIPF</sequence>
<protein>
    <submittedName>
        <fullName evidence="1">Uncharacterized protein</fullName>
    </submittedName>
</protein>
<name>A0A1L7I3X0_9FLAO</name>
<evidence type="ECO:0000313" key="2">
    <source>
        <dbReference type="Proteomes" id="UP000186230"/>
    </source>
</evidence>
<proteinExistence type="predicted"/>
<dbReference type="Proteomes" id="UP000186230">
    <property type="component" value="Chromosome"/>
</dbReference>
<organism evidence="1 2">
    <name type="scientific">Christiangramia flava JLT2011</name>
    <dbReference type="NCBI Taxonomy" id="1229726"/>
    <lineage>
        <taxon>Bacteria</taxon>
        <taxon>Pseudomonadati</taxon>
        <taxon>Bacteroidota</taxon>
        <taxon>Flavobacteriia</taxon>
        <taxon>Flavobacteriales</taxon>
        <taxon>Flavobacteriaceae</taxon>
        <taxon>Christiangramia</taxon>
    </lineage>
</organism>
<accession>A0A1L7I3X0</accession>
<dbReference type="KEGG" id="gfl:GRFL_1562"/>
<gene>
    <name evidence="1" type="ORF">GRFL_1562</name>
</gene>
<evidence type="ECO:0000313" key="1">
    <source>
        <dbReference type="EMBL" id="APU68286.1"/>
    </source>
</evidence>
<dbReference type="RefSeq" id="WP_086047634.1">
    <property type="nucleotide sequence ID" value="NZ_AMRU01000001.1"/>
</dbReference>
<dbReference type="EMBL" id="CP016359">
    <property type="protein sequence ID" value="APU68286.1"/>
    <property type="molecule type" value="Genomic_DNA"/>
</dbReference>
<dbReference type="AlphaFoldDB" id="A0A1L7I3X0"/>
<reference evidence="1 2" key="1">
    <citation type="submission" date="2016-07" db="EMBL/GenBank/DDBJ databases">
        <title>Multi-omics approach to identify versatile polysaccharide utilization systems of a marine flavobacterium Gramella flava.</title>
        <authorList>
            <person name="Tang K."/>
        </authorList>
    </citation>
    <scope>NUCLEOTIDE SEQUENCE [LARGE SCALE GENOMIC DNA]</scope>
    <source>
        <strain evidence="1 2">JLT2011</strain>
    </source>
</reference>